<evidence type="ECO:0000313" key="1">
    <source>
        <dbReference type="EMBL" id="MDQ0172738.1"/>
    </source>
</evidence>
<comment type="caution">
    <text evidence="1">The sequence shown here is derived from an EMBL/GenBank/DDBJ whole genome shotgun (WGS) entry which is preliminary data.</text>
</comment>
<sequence>MFSVYILQRCKLGAHVRIYLNSKSIEGIYAGFAFDSVVINKSDSLVYIHPRMISAVQVIFPRKKKRRI</sequence>
<dbReference type="Proteomes" id="UP001233836">
    <property type="component" value="Unassembled WGS sequence"/>
</dbReference>
<proteinExistence type="predicted"/>
<reference evidence="1 2" key="1">
    <citation type="submission" date="2023-07" db="EMBL/GenBank/DDBJ databases">
        <title>Sorghum-associated microbial communities from plants grown in Nebraska, USA.</title>
        <authorList>
            <person name="Schachtman D."/>
        </authorList>
    </citation>
    <scope>NUCLEOTIDE SEQUENCE [LARGE SCALE GENOMIC DNA]</scope>
    <source>
        <strain evidence="1 2">DS1314</strain>
    </source>
</reference>
<evidence type="ECO:0000313" key="2">
    <source>
        <dbReference type="Proteomes" id="UP001233836"/>
    </source>
</evidence>
<protein>
    <submittedName>
        <fullName evidence="1">Uncharacterized protein</fullName>
    </submittedName>
</protein>
<dbReference type="EMBL" id="JAUSTI010000013">
    <property type="protein sequence ID" value="MDQ0172738.1"/>
    <property type="molecule type" value="Genomic_DNA"/>
</dbReference>
<gene>
    <name evidence="1" type="ORF">J2T19_004228</name>
</gene>
<keyword evidence="2" id="KW-1185">Reference proteome</keyword>
<accession>A0ABT9WHI5</accession>
<name>A0ABT9WHI5_9BACL</name>
<organism evidence="1 2">
    <name type="scientific">Paenibacillus tundrae</name>
    <dbReference type="NCBI Taxonomy" id="528187"/>
    <lineage>
        <taxon>Bacteria</taxon>
        <taxon>Bacillati</taxon>
        <taxon>Bacillota</taxon>
        <taxon>Bacilli</taxon>
        <taxon>Bacillales</taxon>
        <taxon>Paenibacillaceae</taxon>
        <taxon>Paenibacillus</taxon>
    </lineage>
</organism>